<comment type="caution">
    <text evidence="1">The sequence shown here is derived from an EMBL/GenBank/DDBJ whole genome shotgun (WGS) entry which is preliminary data.</text>
</comment>
<evidence type="ECO:0000313" key="1">
    <source>
        <dbReference type="EMBL" id="CAG8453817.1"/>
    </source>
</evidence>
<name>A0ACA9K649_9GLOM</name>
<evidence type="ECO:0000313" key="2">
    <source>
        <dbReference type="Proteomes" id="UP000789860"/>
    </source>
</evidence>
<dbReference type="Proteomes" id="UP000789860">
    <property type="component" value="Unassembled WGS sequence"/>
</dbReference>
<dbReference type="EMBL" id="CAJVPM010000875">
    <property type="protein sequence ID" value="CAG8453817.1"/>
    <property type="molecule type" value="Genomic_DNA"/>
</dbReference>
<reference evidence="1" key="1">
    <citation type="submission" date="2021-06" db="EMBL/GenBank/DDBJ databases">
        <authorList>
            <person name="Kallberg Y."/>
            <person name="Tangrot J."/>
            <person name="Rosling A."/>
        </authorList>
    </citation>
    <scope>NUCLEOTIDE SEQUENCE</scope>
    <source>
        <strain evidence="1">AU212A</strain>
    </source>
</reference>
<keyword evidence="2" id="KW-1185">Reference proteome</keyword>
<proteinExistence type="predicted"/>
<organism evidence="1 2">
    <name type="scientific">Scutellospora calospora</name>
    <dbReference type="NCBI Taxonomy" id="85575"/>
    <lineage>
        <taxon>Eukaryota</taxon>
        <taxon>Fungi</taxon>
        <taxon>Fungi incertae sedis</taxon>
        <taxon>Mucoromycota</taxon>
        <taxon>Glomeromycotina</taxon>
        <taxon>Glomeromycetes</taxon>
        <taxon>Diversisporales</taxon>
        <taxon>Gigasporaceae</taxon>
        <taxon>Scutellospora</taxon>
    </lineage>
</organism>
<accession>A0ACA9K649</accession>
<sequence>MLSPFSPYSAKCFYNCGTSGASKDQTQKTQNCSPKFNLIKNPKTPTIPTFFPSRSLFNLIVKPQIPKPSKNEYGEKVYYKKENVHVARIIRGIYIEGGHKEREINREIGSNDKRIGQKLDDRPTMEEAFKVLKILESDFKNDRDIKIVTKTSSFTNDFDMKFEKRVIETSSLTDDLNIFELESNDDSTIFIPDFTTNSLNHEKYSEPKFNDMTSSRASSICSVSTISLLQDHIFSAATSTQKTCTGPETTTSVESIIESPTKLLHKLSPLNKIPSSTLDNAISFHNKRKYQKVFSFLKTYSKRDNNLIANYWIGLYYYKGFDGVKQNYKNSVKYLSEAAEQGHSDAQFLYAKLLFSGYSFKRHKDNRMNIGAEMLKKSVDARNLEAMIYYGKLQIKGGYTIKKNIDAGRELINKVNEIKISTCGVLCLKELTTLTSQSYVEIPLRTTQELVSELKMAGFVDLEIQGAEKVEMAELEKIIEHALSNHGINDQTRRQELVQALNGQLNVIKIIAKKPTYEVGATFALPFANKASKGDNVIANKTAIWTLTGDDDELENEDELLEEEDMIKPDKSTLIRPDCETSGKRKACKSCSCGLAEELEKEKELAAQQTQQFKSSCGSCYLGDAFRCSTCPYIGMPAFAPGEKVVLTGNMMQDDI</sequence>
<gene>
    <name evidence="1" type="ORF">SCALOS_LOCUS1309</name>
</gene>
<protein>
    <submittedName>
        <fullName evidence="1">6246_t:CDS:1</fullName>
    </submittedName>
</protein>